<accession>A0ACC1JX26</accession>
<evidence type="ECO:0000313" key="2">
    <source>
        <dbReference type="Proteomes" id="UP001140234"/>
    </source>
</evidence>
<sequence length="293" mass="31394">MAQATERALFDAVLRGFQVSSLAIAGSLLVTGSPYGSQTNYRGRLAVNGRVAWIAMELVSPAMLLYAYLGHPARDLGVVPAGGPGSESAHSGLAAWRTARGALVLAWLVHYVYRALVYPLQQQARKPMHLGIALSAVVFNTVNGYLNGRWLAAFAPAELGQPFAAYVAADALRRSAGLALFAAGLGGNIYHDSILTGLSHRQAALQTAAGARARRYAVPHGGLFALVSCPHYLCELAEWLGYALVSGSPAAWTFLLNAACNLVPRARLIHRWYRTTFAAEYPTSRTAIIPFLF</sequence>
<comment type="caution">
    <text evidence="1">The sequence shown here is derived from an EMBL/GenBank/DDBJ whole genome shotgun (WGS) entry which is preliminary data.</text>
</comment>
<dbReference type="EMBL" id="JANBUJ010001049">
    <property type="protein sequence ID" value="KAJ2768950.1"/>
    <property type="molecule type" value="Genomic_DNA"/>
</dbReference>
<gene>
    <name evidence="1" type="ORF">IWQ57_003314</name>
</gene>
<evidence type="ECO:0000313" key="1">
    <source>
        <dbReference type="EMBL" id="KAJ2768950.1"/>
    </source>
</evidence>
<reference evidence="1" key="1">
    <citation type="submission" date="2022-07" db="EMBL/GenBank/DDBJ databases">
        <title>Phylogenomic reconstructions and comparative analyses of Kickxellomycotina fungi.</title>
        <authorList>
            <person name="Reynolds N.K."/>
            <person name="Stajich J.E."/>
            <person name="Barry K."/>
            <person name="Grigoriev I.V."/>
            <person name="Crous P."/>
            <person name="Smith M.E."/>
        </authorList>
    </citation>
    <scope>NUCLEOTIDE SEQUENCE</scope>
    <source>
        <strain evidence="1">CBS 109366</strain>
    </source>
</reference>
<protein>
    <submittedName>
        <fullName evidence="1">Uncharacterized protein</fullName>
    </submittedName>
</protein>
<proteinExistence type="predicted"/>
<dbReference type="Proteomes" id="UP001140234">
    <property type="component" value="Unassembled WGS sequence"/>
</dbReference>
<keyword evidence="2" id="KW-1185">Reference proteome</keyword>
<name>A0ACC1JX26_9FUNG</name>
<organism evidence="1 2">
    <name type="scientific">Coemansia nantahalensis</name>
    <dbReference type="NCBI Taxonomy" id="2789366"/>
    <lineage>
        <taxon>Eukaryota</taxon>
        <taxon>Fungi</taxon>
        <taxon>Fungi incertae sedis</taxon>
        <taxon>Zoopagomycota</taxon>
        <taxon>Kickxellomycotina</taxon>
        <taxon>Kickxellomycetes</taxon>
        <taxon>Kickxellales</taxon>
        <taxon>Kickxellaceae</taxon>
        <taxon>Coemansia</taxon>
    </lineage>
</organism>